<evidence type="ECO:0000313" key="2">
    <source>
        <dbReference type="Proteomes" id="UP000789396"/>
    </source>
</evidence>
<dbReference type="OrthoDB" id="2482065at2759"/>
<evidence type="ECO:0000313" key="1">
    <source>
        <dbReference type="EMBL" id="CAG8607602.1"/>
    </source>
</evidence>
<protein>
    <submittedName>
        <fullName evidence="1">17009_t:CDS:1</fullName>
    </submittedName>
</protein>
<organism evidence="1 2">
    <name type="scientific">Racocetra fulgida</name>
    <dbReference type="NCBI Taxonomy" id="60492"/>
    <lineage>
        <taxon>Eukaryota</taxon>
        <taxon>Fungi</taxon>
        <taxon>Fungi incertae sedis</taxon>
        <taxon>Mucoromycota</taxon>
        <taxon>Glomeromycotina</taxon>
        <taxon>Glomeromycetes</taxon>
        <taxon>Diversisporales</taxon>
        <taxon>Gigasporaceae</taxon>
        <taxon>Racocetra</taxon>
    </lineage>
</organism>
<reference evidence="1" key="1">
    <citation type="submission" date="2021-06" db="EMBL/GenBank/DDBJ databases">
        <authorList>
            <person name="Kallberg Y."/>
            <person name="Tangrot J."/>
            <person name="Rosling A."/>
        </authorList>
    </citation>
    <scope>NUCLEOTIDE SEQUENCE</scope>
    <source>
        <strain evidence="1">IN212</strain>
    </source>
</reference>
<sequence length="115" mass="13225">MTQIVAEMAWEEHLDNAEKIRKTVTANRITDSNNKITNDESIIRELVNDDDNENGNLEELTTTSYNTTNVQNCHPAEHEGSKIELQYLFKHALSQPSFVRTLQQDVENNFVFSNN</sequence>
<proteinExistence type="predicted"/>
<gene>
    <name evidence="1" type="ORF">RFULGI_LOCUS6850</name>
</gene>
<comment type="caution">
    <text evidence="1">The sequence shown here is derived from an EMBL/GenBank/DDBJ whole genome shotgun (WGS) entry which is preliminary data.</text>
</comment>
<dbReference type="Proteomes" id="UP000789396">
    <property type="component" value="Unassembled WGS sequence"/>
</dbReference>
<accession>A0A9N9GFZ6</accession>
<keyword evidence="2" id="KW-1185">Reference proteome</keyword>
<dbReference type="EMBL" id="CAJVPZ010009304">
    <property type="protein sequence ID" value="CAG8607602.1"/>
    <property type="molecule type" value="Genomic_DNA"/>
</dbReference>
<name>A0A9N9GFZ6_9GLOM</name>
<dbReference type="AlphaFoldDB" id="A0A9N9GFZ6"/>